<dbReference type="InterPro" id="IPR045010">
    <property type="entry name" value="MDR_fam"/>
</dbReference>
<evidence type="ECO:0000256" key="1">
    <source>
        <dbReference type="ARBA" id="ARBA00023002"/>
    </source>
</evidence>
<proteinExistence type="predicted"/>
<dbReference type="CDD" id="cd05288">
    <property type="entry name" value="PGDH"/>
    <property type="match status" value="1"/>
</dbReference>
<gene>
    <name evidence="4" type="ORF">N7468_004608</name>
</gene>
<dbReference type="GO" id="GO:0016628">
    <property type="term" value="F:oxidoreductase activity, acting on the CH-CH group of donors, NAD or NADP as acceptor"/>
    <property type="evidence" value="ECO:0007669"/>
    <property type="project" value="InterPro"/>
</dbReference>
<dbReference type="InterPro" id="IPR036291">
    <property type="entry name" value="NAD(P)-bd_dom_sf"/>
</dbReference>
<comment type="caution">
    <text evidence="4">The sequence shown here is derived from an EMBL/GenBank/DDBJ whole genome shotgun (WGS) entry which is preliminary data.</text>
</comment>
<dbReference type="Pfam" id="PF00107">
    <property type="entry name" value="ADH_zinc_N"/>
    <property type="match status" value="1"/>
</dbReference>
<dbReference type="SMART" id="SM00829">
    <property type="entry name" value="PKS_ER"/>
    <property type="match status" value="1"/>
</dbReference>
<feature type="domain" description="Enoyl reductase (ER)" evidence="3">
    <location>
        <begin position="24"/>
        <end position="351"/>
    </location>
</feature>
<protein>
    <recommendedName>
        <fullName evidence="3">Enoyl reductase (ER) domain-containing protein</fullName>
    </recommendedName>
</protein>
<evidence type="ECO:0000313" key="5">
    <source>
        <dbReference type="Proteomes" id="UP001150941"/>
    </source>
</evidence>
<dbReference type="EMBL" id="JAPQKS010000003">
    <property type="protein sequence ID" value="KAJ5239989.1"/>
    <property type="molecule type" value="Genomic_DNA"/>
</dbReference>
<dbReference type="Proteomes" id="UP001150941">
    <property type="component" value="Unassembled WGS sequence"/>
</dbReference>
<keyword evidence="1" id="KW-0560">Oxidoreductase</keyword>
<name>A0A9W9P8M8_9EURO</name>
<dbReference type="PANTHER" id="PTHR43205">
    <property type="entry name" value="PROSTAGLANDIN REDUCTASE"/>
    <property type="match status" value="1"/>
</dbReference>
<dbReference type="InterPro" id="IPR041694">
    <property type="entry name" value="ADH_N_2"/>
</dbReference>
<dbReference type="InterPro" id="IPR020843">
    <property type="entry name" value="ER"/>
</dbReference>
<feature type="region of interest" description="Disordered" evidence="2">
    <location>
        <begin position="1"/>
        <end position="23"/>
    </location>
</feature>
<evidence type="ECO:0000256" key="2">
    <source>
        <dbReference type="SAM" id="MobiDB-lite"/>
    </source>
</evidence>
<dbReference type="GeneID" id="83201208"/>
<evidence type="ECO:0000313" key="4">
    <source>
        <dbReference type="EMBL" id="KAJ5239989.1"/>
    </source>
</evidence>
<dbReference type="SUPFAM" id="SSF51735">
    <property type="entry name" value="NAD(P)-binding Rossmann-fold domains"/>
    <property type="match status" value="1"/>
</dbReference>
<evidence type="ECO:0000259" key="3">
    <source>
        <dbReference type="SMART" id="SM00829"/>
    </source>
</evidence>
<dbReference type="RefSeq" id="XP_058332908.1">
    <property type="nucleotide sequence ID" value="XM_058473905.1"/>
</dbReference>
<dbReference type="SUPFAM" id="SSF50129">
    <property type="entry name" value="GroES-like"/>
    <property type="match status" value="1"/>
</dbReference>
<sequence length="355" mass="38127">MSIPTSARQWTLREKPHADPVLEGANPTFTQGTASIPELQDGQVLLKTLYLSNDPAQRTWISRAVQPGRLYVPPVETGEVMRAGGIGQVVNSRHSTLKPGDLVTTTIGWTDYSVHDGDSVSVIDPPAGLAVTHFLGALGLAGFTAWYGLYEVAKVTSKDAIVISGAAGAVGNVAVQIAKKLIGCRKDFKKVIGIAGTDDKCRGVEVLGADVCLNYKSPSFKEDLTKATDGFVEVYFDNVGGEILDFMLTRLARHGRVAACGAISNYNRDSDPTALKNYFEVVSMRLQILGFIVIDGLHLLSGARAALVEAWQNGKLLLGEQAETVVDTNFSDIPRTWSMLYSGGNTGKLITKLKD</sequence>
<dbReference type="Pfam" id="PF16884">
    <property type="entry name" value="ADH_N_2"/>
    <property type="match status" value="1"/>
</dbReference>
<dbReference type="InterPro" id="IPR011032">
    <property type="entry name" value="GroES-like_sf"/>
</dbReference>
<reference evidence="4" key="2">
    <citation type="journal article" date="2023" name="IMA Fungus">
        <title>Comparative genomic study of the Penicillium genus elucidates a diverse pangenome and 15 lateral gene transfer events.</title>
        <authorList>
            <person name="Petersen C."/>
            <person name="Sorensen T."/>
            <person name="Nielsen M.R."/>
            <person name="Sondergaard T.E."/>
            <person name="Sorensen J.L."/>
            <person name="Fitzpatrick D.A."/>
            <person name="Frisvad J.C."/>
            <person name="Nielsen K.L."/>
        </authorList>
    </citation>
    <scope>NUCLEOTIDE SEQUENCE</scope>
    <source>
        <strain evidence="4">IBT 19713</strain>
    </source>
</reference>
<dbReference type="OrthoDB" id="809632at2759"/>
<dbReference type="AlphaFoldDB" id="A0A9W9P8M8"/>
<accession>A0A9W9P8M8</accession>
<reference evidence="4" key="1">
    <citation type="submission" date="2022-11" db="EMBL/GenBank/DDBJ databases">
        <authorList>
            <person name="Petersen C."/>
        </authorList>
    </citation>
    <scope>NUCLEOTIDE SEQUENCE</scope>
    <source>
        <strain evidence="4">IBT 19713</strain>
    </source>
</reference>
<dbReference type="Gene3D" id="3.90.180.10">
    <property type="entry name" value="Medium-chain alcohol dehydrogenases, catalytic domain"/>
    <property type="match status" value="1"/>
</dbReference>
<dbReference type="Gene3D" id="3.40.50.720">
    <property type="entry name" value="NAD(P)-binding Rossmann-like Domain"/>
    <property type="match status" value="1"/>
</dbReference>
<feature type="compositionally biased region" description="Basic and acidic residues" evidence="2">
    <location>
        <begin position="11"/>
        <end position="20"/>
    </location>
</feature>
<organism evidence="4 5">
    <name type="scientific">Penicillium chermesinum</name>
    <dbReference type="NCBI Taxonomy" id="63820"/>
    <lineage>
        <taxon>Eukaryota</taxon>
        <taxon>Fungi</taxon>
        <taxon>Dikarya</taxon>
        <taxon>Ascomycota</taxon>
        <taxon>Pezizomycotina</taxon>
        <taxon>Eurotiomycetes</taxon>
        <taxon>Eurotiomycetidae</taxon>
        <taxon>Eurotiales</taxon>
        <taxon>Aspergillaceae</taxon>
        <taxon>Penicillium</taxon>
    </lineage>
</organism>
<dbReference type="InterPro" id="IPR013149">
    <property type="entry name" value="ADH-like_C"/>
</dbReference>
<keyword evidence="5" id="KW-1185">Reference proteome</keyword>
<dbReference type="PANTHER" id="PTHR43205:SF19">
    <property type="entry name" value="ENOYL REDUCTASE (ER) DOMAIN-CONTAINING PROTEIN"/>
    <property type="match status" value="1"/>
</dbReference>